<sequence>MRMETSPFGYRGEFFFLIALKSTLRELSNDTQQQGRIFISFGVMPLQRVRI</sequence>
<protein>
    <submittedName>
        <fullName evidence="1">Uncharacterized protein</fullName>
    </submittedName>
</protein>
<name>A0AAW1CWD1_9HEMI</name>
<proteinExistence type="predicted"/>
<accession>A0AAW1CWD1</accession>
<dbReference type="AlphaFoldDB" id="A0AAW1CWD1"/>
<dbReference type="EMBL" id="JAPXFL010000008">
    <property type="protein sequence ID" value="KAK9502310.1"/>
    <property type="molecule type" value="Genomic_DNA"/>
</dbReference>
<dbReference type="Proteomes" id="UP001461498">
    <property type="component" value="Unassembled WGS sequence"/>
</dbReference>
<comment type="caution">
    <text evidence="1">The sequence shown here is derived from an EMBL/GenBank/DDBJ whole genome shotgun (WGS) entry which is preliminary data.</text>
</comment>
<evidence type="ECO:0000313" key="1">
    <source>
        <dbReference type="EMBL" id="KAK9502310.1"/>
    </source>
</evidence>
<reference evidence="1 2" key="1">
    <citation type="submission" date="2022-12" db="EMBL/GenBank/DDBJ databases">
        <title>Chromosome-level genome assembly of true bugs.</title>
        <authorList>
            <person name="Ma L."/>
            <person name="Li H."/>
        </authorList>
    </citation>
    <scope>NUCLEOTIDE SEQUENCE [LARGE SCALE GENOMIC DNA]</scope>
    <source>
        <strain evidence="1">Lab_2022b</strain>
    </source>
</reference>
<gene>
    <name evidence="1" type="ORF">O3M35_011107</name>
</gene>
<organism evidence="1 2">
    <name type="scientific">Rhynocoris fuscipes</name>
    <dbReference type="NCBI Taxonomy" id="488301"/>
    <lineage>
        <taxon>Eukaryota</taxon>
        <taxon>Metazoa</taxon>
        <taxon>Ecdysozoa</taxon>
        <taxon>Arthropoda</taxon>
        <taxon>Hexapoda</taxon>
        <taxon>Insecta</taxon>
        <taxon>Pterygota</taxon>
        <taxon>Neoptera</taxon>
        <taxon>Paraneoptera</taxon>
        <taxon>Hemiptera</taxon>
        <taxon>Heteroptera</taxon>
        <taxon>Panheteroptera</taxon>
        <taxon>Cimicomorpha</taxon>
        <taxon>Reduviidae</taxon>
        <taxon>Harpactorinae</taxon>
        <taxon>Harpactorini</taxon>
        <taxon>Rhynocoris</taxon>
    </lineage>
</organism>
<keyword evidence="2" id="KW-1185">Reference proteome</keyword>
<evidence type="ECO:0000313" key="2">
    <source>
        <dbReference type="Proteomes" id="UP001461498"/>
    </source>
</evidence>